<dbReference type="Pfam" id="PF17762">
    <property type="entry name" value="HTH_ParB"/>
    <property type="match status" value="1"/>
</dbReference>
<dbReference type="Pfam" id="PF23552">
    <property type="entry name" value="ParB_C"/>
    <property type="match status" value="1"/>
</dbReference>
<dbReference type="InterPro" id="IPR003115">
    <property type="entry name" value="ParB_N"/>
</dbReference>
<dbReference type="FunFam" id="3.90.1530.30:FF:000001">
    <property type="entry name" value="Chromosome partitioning protein ParB"/>
    <property type="match status" value="1"/>
</dbReference>
<dbReference type="Gene3D" id="1.10.10.2830">
    <property type="match status" value="1"/>
</dbReference>
<dbReference type="InterPro" id="IPR004437">
    <property type="entry name" value="ParB/RepB/Spo0J"/>
</dbReference>
<feature type="compositionally biased region" description="Basic and acidic residues" evidence="5">
    <location>
        <begin position="259"/>
        <end position="272"/>
    </location>
</feature>
<feature type="domain" description="ParB-like N-terminal" evidence="6">
    <location>
        <begin position="58"/>
        <end position="149"/>
    </location>
</feature>
<reference evidence="8" key="1">
    <citation type="submission" date="2016-10" db="EMBL/GenBank/DDBJ databases">
        <authorList>
            <person name="Varghese N."/>
            <person name="Submissions S."/>
        </authorList>
    </citation>
    <scope>NUCLEOTIDE SEQUENCE [LARGE SCALE GENOMIC DNA]</scope>
    <source>
        <strain evidence="8">930I</strain>
    </source>
</reference>
<dbReference type="PANTHER" id="PTHR33375:SF1">
    <property type="entry name" value="CHROMOSOME-PARTITIONING PROTEIN PARB-RELATED"/>
    <property type="match status" value="1"/>
</dbReference>
<dbReference type="GO" id="GO:0003677">
    <property type="term" value="F:DNA binding"/>
    <property type="evidence" value="ECO:0007669"/>
    <property type="project" value="UniProtKB-KW"/>
</dbReference>
<dbReference type="AlphaFoldDB" id="A0A1G8DSZ8"/>
<evidence type="ECO:0000256" key="2">
    <source>
        <dbReference type="ARBA" id="ARBA00022829"/>
    </source>
</evidence>
<dbReference type="OrthoDB" id="9802051at2"/>
<evidence type="ECO:0000313" key="8">
    <source>
        <dbReference type="Proteomes" id="UP000217076"/>
    </source>
</evidence>
<accession>A0A1G8DSZ8</accession>
<dbReference type="Pfam" id="PF02195">
    <property type="entry name" value="ParB_N"/>
    <property type="match status" value="1"/>
</dbReference>
<comment type="function">
    <text evidence="4">Involved in chromosome partition. Localize to both poles of the predivisional cell following completion of DNA replication. Binds to the DNA origin of replication.</text>
</comment>
<feature type="region of interest" description="Disordered" evidence="5">
    <location>
        <begin position="1"/>
        <end position="56"/>
    </location>
</feature>
<feature type="compositionally biased region" description="Low complexity" evidence="5">
    <location>
        <begin position="35"/>
        <end position="47"/>
    </location>
</feature>
<gene>
    <name evidence="7" type="ORF">SAMN05421742_108111</name>
</gene>
<keyword evidence="8" id="KW-1185">Reference proteome</keyword>
<feature type="region of interest" description="Disordered" evidence="5">
    <location>
        <begin position="238"/>
        <end position="272"/>
    </location>
</feature>
<dbReference type="Gene3D" id="3.90.1530.30">
    <property type="match status" value="1"/>
</dbReference>
<dbReference type="InterPro" id="IPR050336">
    <property type="entry name" value="Chromosome_partition/occlusion"/>
</dbReference>
<dbReference type="GO" id="GO:0007059">
    <property type="term" value="P:chromosome segregation"/>
    <property type="evidence" value="ECO:0007669"/>
    <property type="project" value="UniProtKB-KW"/>
</dbReference>
<sequence length="327" mass="35579">MSRETAMSSESANTRRRNLGRGLSALFGEDDEALEAAAAPGLAEDSATPPTDANRPNRMVALSQLKPSPFQPRRRFDDAAMAELVESVRARGVLQPILVRPDPNDDGFEIIAGERRWRAAQEAQLHDVPVVVRTFSDREVLEVALVENLQRQDLSPLEEAEGYARLMAEFAHTQEQLAEAVGKSRSHVANMLRLLGLPDDVKEMVSDGRLSMGHARALLGAESPSVLARQVVGKQMSVRQTEAAARKPDQPVQSRARSGKGEAAARSDKDPDTVALERDLANLLGLKVEITFGGRGGSLTLHYETLEQLDDILHRLNPPDGSGYIAG</sequence>
<dbReference type="FunFam" id="1.10.10.2830:FF:000001">
    <property type="entry name" value="Chromosome partitioning protein ParB"/>
    <property type="match status" value="1"/>
</dbReference>
<dbReference type="InterPro" id="IPR041468">
    <property type="entry name" value="HTH_ParB/Spo0J"/>
</dbReference>
<evidence type="ECO:0000256" key="3">
    <source>
        <dbReference type="ARBA" id="ARBA00023125"/>
    </source>
</evidence>
<feature type="compositionally biased region" description="Polar residues" evidence="5">
    <location>
        <begin position="1"/>
        <end position="12"/>
    </location>
</feature>
<protein>
    <submittedName>
        <fullName evidence="7">Chromosome partitioning protein, ParB family</fullName>
    </submittedName>
</protein>
<organism evidence="7 8">
    <name type="scientific">Roseospirillum parvum</name>
    <dbReference type="NCBI Taxonomy" id="83401"/>
    <lineage>
        <taxon>Bacteria</taxon>
        <taxon>Pseudomonadati</taxon>
        <taxon>Pseudomonadota</taxon>
        <taxon>Alphaproteobacteria</taxon>
        <taxon>Rhodospirillales</taxon>
        <taxon>Rhodospirillaceae</taxon>
        <taxon>Roseospirillum</taxon>
    </lineage>
</organism>
<dbReference type="EMBL" id="FNCV01000008">
    <property type="protein sequence ID" value="SDH60803.1"/>
    <property type="molecule type" value="Genomic_DNA"/>
</dbReference>
<evidence type="ECO:0000313" key="7">
    <source>
        <dbReference type="EMBL" id="SDH60803.1"/>
    </source>
</evidence>
<dbReference type="SUPFAM" id="SSF109709">
    <property type="entry name" value="KorB DNA-binding domain-like"/>
    <property type="match status" value="1"/>
</dbReference>
<evidence type="ECO:0000256" key="5">
    <source>
        <dbReference type="SAM" id="MobiDB-lite"/>
    </source>
</evidence>
<keyword evidence="2" id="KW-0159">Chromosome partition</keyword>
<dbReference type="GO" id="GO:0045881">
    <property type="term" value="P:positive regulation of sporulation resulting in formation of a cellular spore"/>
    <property type="evidence" value="ECO:0007669"/>
    <property type="project" value="TreeGrafter"/>
</dbReference>
<comment type="similarity">
    <text evidence="1">Belongs to the ParB family.</text>
</comment>
<dbReference type="SUPFAM" id="SSF110849">
    <property type="entry name" value="ParB/Sulfiredoxin"/>
    <property type="match status" value="1"/>
</dbReference>
<dbReference type="SMART" id="SM00470">
    <property type="entry name" value="ParB"/>
    <property type="match status" value="1"/>
</dbReference>
<dbReference type="CDD" id="cd16393">
    <property type="entry name" value="SPO0J_N"/>
    <property type="match status" value="1"/>
</dbReference>
<dbReference type="Proteomes" id="UP000217076">
    <property type="component" value="Unassembled WGS sequence"/>
</dbReference>
<dbReference type="InterPro" id="IPR057240">
    <property type="entry name" value="ParB_dimer_C"/>
</dbReference>
<dbReference type="PANTHER" id="PTHR33375">
    <property type="entry name" value="CHROMOSOME-PARTITIONING PROTEIN PARB-RELATED"/>
    <property type="match status" value="1"/>
</dbReference>
<proteinExistence type="inferred from homology"/>
<dbReference type="GO" id="GO:0005694">
    <property type="term" value="C:chromosome"/>
    <property type="evidence" value="ECO:0007669"/>
    <property type="project" value="TreeGrafter"/>
</dbReference>
<evidence type="ECO:0000259" key="6">
    <source>
        <dbReference type="SMART" id="SM00470"/>
    </source>
</evidence>
<dbReference type="InterPro" id="IPR036086">
    <property type="entry name" value="ParB/Sulfiredoxin_sf"/>
</dbReference>
<evidence type="ECO:0000256" key="4">
    <source>
        <dbReference type="ARBA" id="ARBA00025472"/>
    </source>
</evidence>
<dbReference type="NCBIfam" id="TIGR00180">
    <property type="entry name" value="parB_part"/>
    <property type="match status" value="1"/>
</dbReference>
<keyword evidence="3" id="KW-0238">DNA-binding</keyword>
<name>A0A1G8DSZ8_9PROT</name>
<evidence type="ECO:0000256" key="1">
    <source>
        <dbReference type="ARBA" id="ARBA00006295"/>
    </source>
</evidence>
<dbReference type="STRING" id="83401.SAMN05421742_108111"/>